<feature type="non-terminal residue" evidence="1">
    <location>
        <position position="1"/>
    </location>
</feature>
<reference evidence="1" key="1">
    <citation type="journal article" date="2014" name="Front. Microbiol.">
        <title>High frequency of phylogenetically diverse reductive dehalogenase-homologous genes in deep subseafloor sedimentary metagenomes.</title>
        <authorList>
            <person name="Kawai M."/>
            <person name="Futagami T."/>
            <person name="Toyoda A."/>
            <person name="Takaki Y."/>
            <person name="Nishi S."/>
            <person name="Hori S."/>
            <person name="Arai W."/>
            <person name="Tsubouchi T."/>
            <person name="Morono Y."/>
            <person name="Uchiyama I."/>
            <person name="Ito T."/>
            <person name="Fujiyama A."/>
            <person name="Inagaki F."/>
            <person name="Takami H."/>
        </authorList>
    </citation>
    <scope>NUCLEOTIDE SEQUENCE</scope>
    <source>
        <strain evidence="1">Expedition CK06-06</strain>
    </source>
</reference>
<protein>
    <submittedName>
        <fullName evidence="1">Uncharacterized protein</fullName>
    </submittedName>
</protein>
<comment type="caution">
    <text evidence="1">The sequence shown here is derived from an EMBL/GenBank/DDBJ whole genome shotgun (WGS) entry which is preliminary data.</text>
</comment>
<dbReference type="AlphaFoldDB" id="X1TLU8"/>
<sequence length="152" mass="17481">DVMEIDPELHVRVNDALLEKFGREGYSPYQAVTVDYILMLIAAMEKAQSWDDGTKIKEAMETIDWRGGFLHLIFYDSDEHWRFHRKLYSRVFVRLHVDDPVTGAFHGEILAACKPARPPVGGHPDPETYGLEYEFTIKVPVSIKDIRAELGY</sequence>
<organism evidence="1">
    <name type="scientific">marine sediment metagenome</name>
    <dbReference type="NCBI Taxonomy" id="412755"/>
    <lineage>
        <taxon>unclassified sequences</taxon>
        <taxon>metagenomes</taxon>
        <taxon>ecological metagenomes</taxon>
    </lineage>
</organism>
<accession>X1TLU8</accession>
<dbReference type="InterPro" id="IPR028082">
    <property type="entry name" value="Peripla_BP_I"/>
</dbReference>
<dbReference type="EMBL" id="BARW01024051">
    <property type="protein sequence ID" value="GAI88525.1"/>
    <property type="molecule type" value="Genomic_DNA"/>
</dbReference>
<dbReference type="Gene3D" id="3.40.50.2300">
    <property type="match status" value="1"/>
</dbReference>
<name>X1TLU8_9ZZZZ</name>
<proteinExistence type="predicted"/>
<evidence type="ECO:0000313" key="1">
    <source>
        <dbReference type="EMBL" id="GAI88525.1"/>
    </source>
</evidence>
<gene>
    <name evidence="1" type="ORF">S12H4_39737</name>
</gene>
<dbReference type="SUPFAM" id="SSF53822">
    <property type="entry name" value="Periplasmic binding protein-like I"/>
    <property type="match status" value="1"/>
</dbReference>